<dbReference type="GO" id="GO:0005886">
    <property type="term" value="C:plasma membrane"/>
    <property type="evidence" value="ECO:0007669"/>
    <property type="project" value="UniProtKB-SubCell"/>
</dbReference>
<keyword evidence="2" id="KW-0813">Transport</keyword>
<dbReference type="GO" id="GO:0046677">
    <property type="term" value="P:response to antibiotic"/>
    <property type="evidence" value="ECO:0007669"/>
    <property type="project" value="UniProtKB-KW"/>
</dbReference>
<keyword evidence="3" id="KW-1003">Cell membrane</keyword>
<evidence type="ECO:0000256" key="2">
    <source>
        <dbReference type="ARBA" id="ARBA00022448"/>
    </source>
</evidence>
<protein>
    <submittedName>
        <fullName evidence="11">Putative ABC transporter ATP-binding protein</fullName>
    </submittedName>
</protein>
<evidence type="ECO:0000313" key="12">
    <source>
        <dbReference type="Proteomes" id="UP000010988"/>
    </source>
</evidence>
<dbReference type="Pfam" id="PF00005">
    <property type="entry name" value="ABC_tran"/>
    <property type="match status" value="1"/>
</dbReference>
<dbReference type="GO" id="GO:0055085">
    <property type="term" value="P:transmembrane transport"/>
    <property type="evidence" value="ECO:0007669"/>
    <property type="project" value="UniProtKB-ARBA"/>
</dbReference>
<evidence type="ECO:0000256" key="3">
    <source>
        <dbReference type="ARBA" id="ARBA00022475"/>
    </source>
</evidence>
<dbReference type="GO" id="GO:0016887">
    <property type="term" value="F:ATP hydrolysis activity"/>
    <property type="evidence" value="ECO:0007669"/>
    <property type="project" value="InterPro"/>
</dbReference>
<name>L7KJ91_9ACTN</name>
<dbReference type="GO" id="GO:0043215">
    <property type="term" value="P:daunorubicin transport"/>
    <property type="evidence" value="ECO:0007669"/>
    <property type="project" value="InterPro"/>
</dbReference>
<comment type="caution">
    <text evidence="11">The sequence shown here is derived from an EMBL/GenBank/DDBJ whole genome shotgun (WGS) entry which is preliminary data.</text>
</comment>
<dbReference type="SUPFAM" id="SSF52540">
    <property type="entry name" value="P-loop containing nucleoside triphosphate hydrolases"/>
    <property type="match status" value="1"/>
</dbReference>
<organism evidence="11 12">
    <name type="scientific">Gordonia aichiensis NBRC 108223</name>
    <dbReference type="NCBI Taxonomy" id="1220583"/>
    <lineage>
        <taxon>Bacteria</taxon>
        <taxon>Bacillati</taxon>
        <taxon>Actinomycetota</taxon>
        <taxon>Actinomycetes</taxon>
        <taxon>Mycobacteriales</taxon>
        <taxon>Gordoniaceae</taxon>
        <taxon>Gordonia</taxon>
    </lineage>
</organism>
<dbReference type="PROSITE" id="PS00211">
    <property type="entry name" value="ABC_TRANSPORTER_1"/>
    <property type="match status" value="1"/>
</dbReference>
<keyword evidence="4" id="KW-0547">Nucleotide-binding</keyword>
<dbReference type="InterPro" id="IPR017871">
    <property type="entry name" value="ABC_transporter-like_CS"/>
</dbReference>
<evidence type="ECO:0000256" key="4">
    <source>
        <dbReference type="ARBA" id="ARBA00022741"/>
    </source>
</evidence>
<dbReference type="AlphaFoldDB" id="L7KJ91"/>
<evidence type="ECO:0000259" key="10">
    <source>
        <dbReference type="PROSITE" id="PS50893"/>
    </source>
</evidence>
<dbReference type="SMART" id="SM00382">
    <property type="entry name" value="AAA"/>
    <property type="match status" value="1"/>
</dbReference>
<keyword evidence="5 11" id="KW-0067">ATP-binding</keyword>
<dbReference type="PANTHER" id="PTHR42711">
    <property type="entry name" value="ABC TRANSPORTER ATP-BINDING PROTEIN"/>
    <property type="match status" value="1"/>
</dbReference>
<comment type="subcellular location">
    <subcellularLocation>
        <location evidence="1">Cell membrane</location>
        <topology evidence="1">Peripheral membrane protein</topology>
        <orientation evidence="1">Cytoplasmic side</orientation>
    </subcellularLocation>
</comment>
<keyword evidence="8" id="KW-0046">Antibiotic resistance</keyword>
<evidence type="ECO:0000256" key="8">
    <source>
        <dbReference type="ARBA" id="ARBA00023251"/>
    </source>
</evidence>
<evidence type="ECO:0000313" key="11">
    <source>
        <dbReference type="EMBL" id="GAC47788.1"/>
    </source>
</evidence>
<keyword evidence="6" id="KW-1278">Translocase</keyword>
<dbReference type="NCBIfam" id="TIGR01188">
    <property type="entry name" value="drrA"/>
    <property type="match status" value="1"/>
</dbReference>
<gene>
    <name evidence="11" type="ORF">GOACH_04_01840</name>
</gene>
<dbReference type="Proteomes" id="UP000010988">
    <property type="component" value="Unassembled WGS sequence"/>
</dbReference>
<dbReference type="GO" id="GO:1900753">
    <property type="term" value="P:doxorubicin transport"/>
    <property type="evidence" value="ECO:0007669"/>
    <property type="project" value="InterPro"/>
</dbReference>
<dbReference type="FunFam" id="3.40.50.300:FF:000589">
    <property type="entry name" value="ABC transporter, ATP-binding subunit"/>
    <property type="match status" value="1"/>
</dbReference>
<dbReference type="Gene3D" id="3.40.50.300">
    <property type="entry name" value="P-loop containing nucleotide triphosphate hydrolases"/>
    <property type="match status" value="1"/>
</dbReference>
<dbReference type="eggNOG" id="COG1131">
    <property type="taxonomic scope" value="Bacteria"/>
</dbReference>
<dbReference type="InterPro" id="IPR050763">
    <property type="entry name" value="ABC_transporter_ATP-binding"/>
</dbReference>
<evidence type="ECO:0000256" key="7">
    <source>
        <dbReference type="ARBA" id="ARBA00023136"/>
    </source>
</evidence>
<evidence type="ECO:0000256" key="6">
    <source>
        <dbReference type="ARBA" id="ARBA00022967"/>
    </source>
</evidence>
<dbReference type="GO" id="GO:0005524">
    <property type="term" value="F:ATP binding"/>
    <property type="evidence" value="ECO:0007669"/>
    <property type="project" value="UniProtKB-KW"/>
</dbReference>
<dbReference type="STRING" id="1220583.GOACH_04_01840"/>
<dbReference type="InterPro" id="IPR003593">
    <property type="entry name" value="AAA+_ATPase"/>
</dbReference>
<evidence type="ECO:0000256" key="9">
    <source>
        <dbReference type="ARBA" id="ARBA00049985"/>
    </source>
</evidence>
<dbReference type="OrthoDB" id="9804819at2"/>
<dbReference type="InterPro" id="IPR027417">
    <property type="entry name" value="P-loop_NTPase"/>
</dbReference>
<accession>L7KJ91</accession>
<reference evidence="11 12" key="1">
    <citation type="submission" date="2012-12" db="EMBL/GenBank/DDBJ databases">
        <title>Whole genome shotgun sequence of Gordonia aichiensis NBRC 108223.</title>
        <authorList>
            <person name="Isaki-Nakamura S."/>
            <person name="Hosoyama A."/>
            <person name="Tsuchikane K."/>
            <person name="Ando Y."/>
            <person name="Baba S."/>
            <person name="Ohji S."/>
            <person name="Hamada M."/>
            <person name="Tamura T."/>
            <person name="Yamazoe A."/>
            <person name="Yamazaki S."/>
            <person name="Fujita N."/>
        </authorList>
    </citation>
    <scope>NUCLEOTIDE SEQUENCE [LARGE SCALE GENOMIC DNA]</scope>
    <source>
        <strain evidence="11 12">NBRC 108223</strain>
    </source>
</reference>
<dbReference type="PROSITE" id="PS50893">
    <property type="entry name" value="ABC_TRANSPORTER_2"/>
    <property type="match status" value="1"/>
</dbReference>
<dbReference type="PANTHER" id="PTHR42711:SF19">
    <property type="entry name" value="DOXORUBICIN RESISTANCE ATP-BINDING PROTEIN DRRA"/>
    <property type="match status" value="1"/>
</dbReference>
<evidence type="ECO:0000256" key="1">
    <source>
        <dbReference type="ARBA" id="ARBA00004413"/>
    </source>
</evidence>
<keyword evidence="12" id="KW-1185">Reference proteome</keyword>
<evidence type="ECO:0000256" key="5">
    <source>
        <dbReference type="ARBA" id="ARBA00022840"/>
    </source>
</evidence>
<dbReference type="EMBL" id="BANR01000004">
    <property type="protein sequence ID" value="GAC47788.1"/>
    <property type="molecule type" value="Genomic_DNA"/>
</dbReference>
<proteinExistence type="inferred from homology"/>
<sequence>MALVEIAGLQKDYGKVRALRGIDIEIAEGEVLGLLGPNGSGKTTTVSILATLQRPTAGRALVAGRDVVEDAAEVRELISLTGQYASLDNSLSARENLAMFGRLTGLSSAQVRERVAHVAEVFELTEFIDRRVSALSGGQRRRVDIACALVTRPRVLFLDEPTTGLDPRSRAAVWETIAALRTEGITVLLTTQYLEEADRLADTIVMLDHGRVVARGTPEQLKHQAGSAICEITLLDVEDVPRVEAALADHEFHDTALSAQSRPVLAVEAPGELDTVVAVASALRDEGVGVFDIALRRPSLDEVFLSLTGESHCADESRAVGERLSAGEEVSR</sequence>
<dbReference type="InterPro" id="IPR003439">
    <property type="entry name" value="ABC_transporter-like_ATP-bd"/>
</dbReference>
<comment type="similarity">
    <text evidence="9">Belongs to the ABC transporter superfamily. Drug exporter-1 (DrugE1) (TC 3.A.1.105) family.</text>
</comment>
<keyword evidence="7" id="KW-0472">Membrane</keyword>
<feature type="domain" description="ABC transporter" evidence="10">
    <location>
        <begin position="4"/>
        <end position="234"/>
    </location>
</feature>
<dbReference type="InterPro" id="IPR005894">
    <property type="entry name" value="DrrA"/>
</dbReference>